<dbReference type="KEGG" id="vcn:VOLCADRAFT_87822"/>
<evidence type="ECO:0000313" key="1">
    <source>
        <dbReference type="EMBL" id="EFJ51619.1"/>
    </source>
</evidence>
<dbReference type="AlphaFoldDB" id="D8TMC2"/>
<reference evidence="1 2" key="1">
    <citation type="journal article" date="2010" name="Science">
        <title>Genomic analysis of organismal complexity in the multicellular green alga Volvox carteri.</title>
        <authorList>
            <person name="Prochnik S.E."/>
            <person name="Umen J."/>
            <person name="Nedelcu A.M."/>
            <person name="Hallmann A."/>
            <person name="Miller S.M."/>
            <person name="Nishii I."/>
            <person name="Ferris P."/>
            <person name="Kuo A."/>
            <person name="Mitros T."/>
            <person name="Fritz-Laylin L.K."/>
            <person name="Hellsten U."/>
            <person name="Chapman J."/>
            <person name="Simakov O."/>
            <person name="Rensing S.A."/>
            <person name="Terry A."/>
            <person name="Pangilinan J."/>
            <person name="Kapitonov V."/>
            <person name="Jurka J."/>
            <person name="Salamov A."/>
            <person name="Shapiro H."/>
            <person name="Schmutz J."/>
            <person name="Grimwood J."/>
            <person name="Lindquist E."/>
            <person name="Lucas S."/>
            <person name="Grigoriev I.V."/>
            <person name="Schmitt R."/>
            <person name="Kirk D."/>
            <person name="Rokhsar D.S."/>
        </authorList>
    </citation>
    <scope>NUCLEOTIDE SEQUENCE [LARGE SCALE GENOMIC DNA]</scope>
    <source>
        <strain evidence="2">f. Nagariensis / Eve</strain>
    </source>
</reference>
<dbReference type="InParanoid" id="D8TMC2"/>
<protein>
    <submittedName>
        <fullName evidence="1">Uncharacterized protein</fullName>
    </submittedName>
</protein>
<dbReference type="GeneID" id="9624860"/>
<proteinExistence type="predicted"/>
<name>D8TMC2_VOLCA</name>
<gene>
    <name evidence="1" type="ORF">VOLCADRAFT_87822</name>
</gene>
<evidence type="ECO:0000313" key="2">
    <source>
        <dbReference type="Proteomes" id="UP000001058"/>
    </source>
</evidence>
<sequence length="100" mass="11447">MQPDAAATYQPYQQYFQLALLMCCQSRHVADTTEVYCIDKFKAWDLTALQHHAWRITCMSSTACTPRCQQHPRDTDQDQHVITGSICIVMRVLTVPTELA</sequence>
<organism evidence="2">
    <name type="scientific">Volvox carteri f. nagariensis</name>
    <dbReference type="NCBI Taxonomy" id="3068"/>
    <lineage>
        <taxon>Eukaryota</taxon>
        <taxon>Viridiplantae</taxon>
        <taxon>Chlorophyta</taxon>
        <taxon>core chlorophytes</taxon>
        <taxon>Chlorophyceae</taxon>
        <taxon>CS clade</taxon>
        <taxon>Chlamydomonadales</taxon>
        <taxon>Volvocaceae</taxon>
        <taxon>Volvox</taxon>
    </lineage>
</organism>
<dbReference type="EMBL" id="GL378327">
    <property type="protein sequence ID" value="EFJ51619.1"/>
    <property type="molecule type" value="Genomic_DNA"/>
</dbReference>
<dbReference type="Proteomes" id="UP000001058">
    <property type="component" value="Unassembled WGS sequence"/>
</dbReference>
<accession>D8TMC2</accession>
<keyword evidence="2" id="KW-1185">Reference proteome</keyword>
<dbReference type="RefSeq" id="XP_002947571.1">
    <property type="nucleotide sequence ID" value="XM_002947525.1"/>
</dbReference>